<evidence type="ECO:0000313" key="10">
    <source>
        <dbReference type="RefSeq" id="XP_013927346.1"/>
    </source>
</evidence>
<keyword evidence="7" id="KW-0472">Membrane</keyword>
<evidence type="ECO:0000256" key="6">
    <source>
        <dbReference type="ARBA" id="ARBA00022989"/>
    </source>
</evidence>
<dbReference type="SUPFAM" id="SSF52540">
    <property type="entry name" value="P-loop containing nucleoside triphosphate hydrolases"/>
    <property type="match status" value="1"/>
</dbReference>
<sequence>MSQSPEVVVPMADCNTNGIQIQTWSSTKTSTVAFRNISYRVKTKSGFIGCRKILEKEILRDINGIMTPGLNAILGPTGSGKSSLLDILAARKDPHGLTGDVFINGAPQPDNFKCISGYVVQDDVVMGTLTVRENFQFSAALRLPKTVKAHEKEERINQIIKELGLTKVADSKVMKLNLAEDGIP</sequence>
<evidence type="ECO:0000256" key="5">
    <source>
        <dbReference type="ARBA" id="ARBA00022692"/>
    </source>
</evidence>
<protein>
    <submittedName>
        <fullName evidence="10">ATP-binding cassette sub-family G member 2-like</fullName>
    </submittedName>
</protein>
<dbReference type="GO" id="GO:0042626">
    <property type="term" value="F:ATPase-coupled transmembrane transporter activity"/>
    <property type="evidence" value="ECO:0007669"/>
    <property type="project" value="TreeGrafter"/>
</dbReference>
<dbReference type="GO" id="GO:0005524">
    <property type="term" value="F:ATP binding"/>
    <property type="evidence" value="ECO:0007669"/>
    <property type="project" value="InterPro"/>
</dbReference>
<evidence type="ECO:0000256" key="3">
    <source>
        <dbReference type="ARBA" id="ARBA00022448"/>
    </source>
</evidence>
<evidence type="ECO:0000256" key="2">
    <source>
        <dbReference type="ARBA" id="ARBA00005814"/>
    </source>
</evidence>
<dbReference type="OrthoDB" id="66620at2759"/>
<keyword evidence="4" id="KW-1003">Cell membrane</keyword>
<evidence type="ECO:0000256" key="4">
    <source>
        <dbReference type="ARBA" id="ARBA00022475"/>
    </source>
</evidence>
<organism evidence="9 10">
    <name type="scientific">Thamnophis sirtalis</name>
    <dbReference type="NCBI Taxonomy" id="35019"/>
    <lineage>
        <taxon>Eukaryota</taxon>
        <taxon>Metazoa</taxon>
        <taxon>Chordata</taxon>
        <taxon>Craniata</taxon>
        <taxon>Vertebrata</taxon>
        <taxon>Euteleostomi</taxon>
        <taxon>Lepidosauria</taxon>
        <taxon>Squamata</taxon>
        <taxon>Bifurcata</taxon>
        <taxon>Unidentata</taxon>
        <taxon>Episquamata</taxon>
        <taxon>Toxicofera</taxon>
        <taxon>Serpentes</taxon>
        <taxon>Colubroidea</taxon>
        <taxon>Colubridae</taxon>
        <taxon>Natricinae</taxon>
        <taxon>Thamnophis</taxon>
    </lineage>
</organism>
<keyword evidence="3" id="KW-0813">Transport</keyword>
<dbReference type="PANTHER" id="PTHR48041:SF92">
    <property type="entry name" value="BROAD SUBSTRATE SPECIFICITY ATP-BINDING CASSETTE TRANSPORTER ABCG2"/>
    <property type="match status" value="1"/>
</dbReference>
<evidence type="ECO:0000256" key="7">
    <source>
        <dbReference type="ARBA" id="ARBA00023136"/>
    </source>
</evidence>
<keyword evidence="6" id="KW-1133">Transmembrane helix</keyword>
<accession>A0A6I9YTG0</accession>
<dbReference type="InterPro" id="IPR050352">
    <property type="entry name" value="ABCG_transporters"/>
</dbReference>
<proteinExistence type="inferred from homology"/>
<dbReference type="GO" id="GO:0005886">
    <property type="term" value="C:plasma membrane"/>
    <property type="evidence" value="ECO:0007669"/>
    <property type="project" value="UniProtKB-SubCell"/>
</dbReference>
<keyword evidence="5" id="KW-0812">Transmembrane</keyword>
<comment type="similarity">
    <text evidence="2">Belongs to the ABC transporter superfamily. ABCG family. Eye pigment precursor importer (TC 3.A.1.204) subfamily.</text>
</comment>
<dbReference type="Gene3D" id="3.40.50.300">
    <property type="entry name" value="P-loop containing nucleotide triphosphate hydrolases"/>
    <property type="match status" value="1"/>
</dbReference>
<gene>
    <name evidence="10" type="primary">LOC106553390</name>
</gene>
<dbReference type="GeneID" id="106553390"/>
<dbReference type="InterPro" id="IPR003439">
    <property type="entry name" value="ABC_transporter-like_ATP-bd"/>
</dbReference>
<dbReference type="KEGG" id="tsr:106553390"/>
<dbReference type="AlphaFoldDB" id="A0A6I9YTG0"/>
<keyword evidence="9" id="KW-1185">Reference proteome</keyword>
<reference evidence="10" key="1">
    <citation type="submission" date="2025-08" db="UniProtKB">
        <authorList>
            <consortium name="RefSeq"/>
        </authorList>
    </citation>
    <scope>IDENTIFICATION</scope>
    <source>
        <tissue evidence="10">Skeletal muscle</tissue>
    </source>
</reference>
<dbReference type="PANTHER" id="PTHR48041">
    <property type="entry name" value="ABC TRANSPORTER G FAMILY MEMBER 28"/>
    <property type="match status" value="1"/>
</dbReference>
<name>A0A6I9YTG0_9SAUR</name>
<evidence type="ECO:0000259" key="8">
    <source>
        <dbReference type="Pfam" id="PF00005"/>
    </source>
</evidence>
<dbReference type="Pfam" id="PF00005">
    <property type="entry name" value="ABC_tran"/>
    <property type="match status" value="1"/>
</dbReference>
<dbReference type="RefSeq" id="XP_013927346.1">
    <property type="nucleotide sequence ID" value="XM_014071871.1"/>
</dbReference>
<comment type="subcellular location">
    <subcellularLocation>
        <location evidence="1">Cell membrane</location>
        <topology evidence="1">Multi-pass membrane protein</topology>
    </subcellularLocation>
</comment>
<dbReference type="GO" id="GO:0032217">
    <property type="term" value="F:riboflavin transmembrane transporter activity"/>
    <property type="evidence" value="ECO:0007669"/>
    <property type="project" value="TreeGrafter"/>
</dbReference>
<dbReference type="Proteomes" id="UP000504617">
    <property type="component" value="Unplaced"/>
</dbReference>
<evidence type="ECO:0000256" key="1">
    <source>
        <dbReference type="ARBA" id="ARBA00004651"/>
    </source>
</evidence>
<dbReference type="GO" id="GO:0016887">
    <property type="term" value="F:ATP hydrolysis activity"/>
    <property type="evidence" value="ECO:0007669"/>
    <property type="project" value="InterPro"/>
</dbReference>
<evidence type="ECO:0000313" key="9">
    <source>
        <dbReference type="Proteomes" id="UP000504617"/>
    </source>
</evidence>
<dbReference type="GO" id="GO:0015562">
    <property type="term" value="F:efflux transmembrane transporter activity"/>
    <property type="evidence" value="ECO:0007669"/>
    <property type="project" value="TreeGrafter"/>
</dbReference>
<feature type="domain" description="ABC transporter" evidence="8">
    <location>
        <begin position="71"/>
        <end position="173"/>
    </location>
</feature>
<dbReference type="InterPro" id="IPR027417">
    <property type="entry name" value="P-loop_NTPase"/>
</dbReference>